<name>A0A8X6XSW4_9ARAC</name>
<accession>A0A8X6XSW4</accession>
<dbReference type="OrthoDB" id="7464821at2759"/>
<evidence type="ECO:0000313" key="2">
    <source>
        <dbReference type="Proteomes" id="UP000886998"/>
    </source>
</evidence>
<dbReference type="EMBL" id="BMAV01011937">
    <property type="protein sequence ID" value="GFY58152.1"/>
    <property type="molecule type" value="Genomic_DNA"/>
</dbReference>
<comment type="caution">
    <text evidence="1">The sequence shown here is derived from an EMBL/GenBank/DDBJ whole genome shotgun (WGS) entry which is preliminary data.</text>
</comment>
<proteinExistence type="predicted"/>
<dbReference type="AlphaFoldDB" id="A0A8X6XSW4"/>
<protein>
    <submittedName>
        <fullName evidence="1">Uncharacterized protein</fullName>
    </submittedName>
</protein>
<sequence>MKAECAVRLPASRVAAMPEKATATALSFSFLTKANSKWSRKVLPMAPGASKKTMPPLSPDHSSDYYKGLLLIWSKSWHICCHVGSKCLNIKASFSQDILTCQFRLIMHWFWQTLLRCTVYILPKALSVTYPGKSASSYFRICQTILASLLKCLGTSKYSNAFTRESVLQR</sequence>
<dbReference type="Proteomes" id="UP000886998">
    <property type="component" value="Unassembled WGS sequence"/>
</dbReference>
<reference evidence="1" key="1">
    <citation type="submission" date="2020-08" db="EMBL/GenBank/DDBJ databases">
        <title>Multicomponent nature underlies the extraordinary mechanical properties of spider dragline silk.</title>
        <authorList>
            <person name="Kono N."/>
            <person name="Nakamura H."/>
            <person name="Mori M."/>
            <person name="Yoshida Y."/>
            <person name="Ohtoshi R."/>
            <person name="Malay A.D."/>
            <person name="Moran D.A.P."/>
            <person name="Tomita M."/>
            <person name="Numata K."/>
            <person name="Arakawa K."/>
        </authorList>
    </citation>
    <scope>NUCLEOTIDE SEQUENCE</scope>
</reference>
<evidence type="ECO:0000313" key="1">
    <source>
        <dbReference type="EMBL" id="GFY58152.1"/>
    </source>
</evidence>
<organism evidence="1 2">
    <name type="scientific">Trichonephila inaurata madagascariensis</name>
    <dbReference type="NCBI Taxonomy" id="2747483"/>
    <lineage>
        <taxon>Eukaryota</taxon>
        <taxon>Metazoa</taxon>
        <taxon>Ecdysozoa</taxon>
        <taxon>Arthropoda</taxon>
        <taxon>Chelicerata</taxon>
        <taxon>Arachnida</taxon>
        <taxon>Araneae</taxon>
        <taxon>Araneomorphae</taxon>
        <taxon>Entelegynae</taxon>
        <taxon>Araneoidea</taxon>
        <taxon>Nephilidae</taxon>
        <taxon>Trichonephila</taxon>
        <taxon>Trichonephila inaurata</taxon>
    </lineage>
</organism>
<keyword evidence="2" id="KW-1185">Reference proteome</keyword>
<gene>
    <name evidence="1" type="ORF">TNIN_66481</name>
</gene>